<accession>A0A1E3HEW7</accession>
<keyword evidence="3" id="KW-1185">Reference proteome</keyword>
<dbReference type="EMBL" id="AWGH01000058">
    <property type="protein sequence ID" value="ODN74903.1"/>
    <property type="molecule type" value="Genomic_DNA"/>
</dbReference>
<organism evidence="2 3">
    <name type="scientific">Cryptococcus wingfieldii CBS 7118</name>
    <dbReference type="NCBI Taxonomy" id="1295528"/>
    <lineage>
        <taxon>Eukaryota</taxon>
        <taxon>Fungi</taxon>
        <taxon>Dikarya</taxon>
        <taxon>Basidiomycota</taxon>
        <taxon>Agaricomycotina</taxon>
        <taxon>Tremellomycetes</taxon>
        <taxon>Tremellales</taxon>
        <taxon>Cryptococcaceae</taxon>
        <taxon>Cryptococcus</taxon>
    </lineage>
</organism>
<evidence type="ECO:0000313" key="3">
    <source>
        <dbReference type="Proteomes" id="UP000094819"/>
    </source>
</evidence>
<dbReference type="Proteomes" id="UP000094819">
    <property type="component" value="Unassembled WGS sequence"/>
</dbReference>
<proteinExistence type="predicted"/>
<comment type="caution">
    <text evidence="2">The sequence shown here is derived from an EMBL/GenBank/DDBJ whole genome shotgun (WGS) entry which is preliminary data.</text>
</comment>
<keyword evidence="1" id="KW-0175">Coiled coil</keyword>
<dbReference type="GeneID" id="30197421"/>
<feature type="coiled-coil region" evidence="1">
    <location>
        <begin position="206"/>
        <end position="233"/>
    </location>
</feature>
<sequence>MLIYYHPVANSQQLSQPVTSILPASVVAGVVDSTHEANDAICDHFRSYYRITKDINIAHTEMEASLLELDAFVTKVGRLSAYAQLRARSIRLSVDFEDLLFSSATHSAQLSNFCFASASLVRWLREEEVGKLTEEQSEEEVRAAYAQLRARSIRLSVDFENLLFPSATHSAQLSNFYFASANLVVQALADRSQVANRMVVMEEGHKEVLEESRQKYEKDIGNYNRETQKLKSQIVTLEKVE</sequence>
<dbReference type="RefSeq" id="XP_019027838.1">
    <property type="nucleotide sequence ID" value="XM_019180181.1"/>
</dbReference>
<evidence type="ECO:0000313" key="2">
    <source>
        <dbReference type="EMBL" id="ODN74903.1"/>
    </source>
</evidence>
<dbReference type="AlphaFoldDB" id="A0A1E3HEW7"/>
<reference evidence="2 3" key="1">
    <citation type="submission" date="2016-06" db="EMBL/GenBank/DDBJ databases">
        <title>Evolution of pathogenesis and genome organization in the Tremellales.</title>
        <authorList>
            <person name="Cuomo C."/>
            <person name="Litvintseva A."/>
            <person name="Heitman J."/>
            <person name="Chen Y."/>
            <person name="Sun S."/>
            <person name="Springer D."/>
            <person name="Dromer F."/>
            <person name="Young S."/>
            <person name="Zeng Q."/>
            <person name="Chapman S."/>
            <person name="Gujja S."/>
            <person name="Saif S."/>
            <person name="Birren B."/>
        </authorList>
    </citation>
    <scope>NUCLEOTIDE SEQUENCE [LARGE SCALE GENOMIC DNA]</scope>
    <source>
        <strain evidence="2 3">CBS 7118</strain>
    </source>
</reference>
<evidence type="ECO:0000256" key="1">
    <source>
        <dbReference type="SAM" id="Coils"/>
    </source>
</evidence>
<protein>
    <submittedName>
        <fullName evidence="2">Uncharacterized protein</fullName>
    </submittedName>
</protein>
<name>A0A1E3HEW7_9TREE</name>
<dbReference type="OrthoDB" id="10514874at2759"/>
<gene>
    <name evidence="2" type="ORF">L198_08210</name>
</gene>